<dbReference type="GO" id="GO:0000272">
    <property type="term" value="P:polysaccharide catabolic process"/>
    <property type="evidence" value="ECO:0007669"/>
    <property type="project" value="TreeGrafter"/>
</dbReference>
<dbReference type="GO" id="GO:0052757">
    <property type="term" value="F:chondroitin hydrolase activity"/>
    <property type="evidence" value="ECO:0007669"/>
    <property type="project" value="TreeGrafter"/>
</dbReference>
<evidence type="ECO:0000256" key="3">
    <source>
        <dbReference type="PIRSR" id="PIRSR610905-1"/>
    </source>
</evidence>
<reference evidence="5 6" key="1">
    <citation type="submission" date="2016-07" db="EMBL/GenBank/DDBJ databases">
        <title>Characterization of isolates of Eisenbergiella tayi derived from blood cultures, using whole genome sequencing.</title>
        <authorList>
            <person name="Burdz T."/>
            <person name="Wiebe D."/>
            <person name="Huynh C."/>
            <person name="Bernard K."/>
        </authorList>
    </citation>
    <scope>NUCLEOTIDE SEQUENCE [LARGE SCALE GENOMIC DNA]</scope>
    <source>
        <strain evidence="5 6">NML 110608</strain>
    </source>
</reference>
<gene>
    <name evidence="5" type="primary">ugl_3</name>
    <name evidence="5" type="ORF">BEI61_03330</name>
</gene>
<dbReference type="GO" id="GO:0102212">
    <property type="term" value="F:unsaturated chondroitin disaccharide hydrolase activity"/>
    <property type="evidence" value="ECO:0007669"/>
    <property type="project" value="UniProtKB-EC"/>
</dbReference>
<name>A0A1E3AFJ0_9FIRM</name>
<organism evidence="5 6">
    <name type="scientific">Eisenbergiella tayi</name>
    <dbReference type="NCBI Taxonomy" id="1432052"/>
    <lineage>
        <taxon>Bacteria</taxon>
        <taxon>Bacillati</taxon>
        <taxon>Bacillota</taxon>
        <taxon>Clostridia</taxon>
        <taxon>Lachnospirales</taxon>
        <taxon>Lachnospiraceae</taxon>
        <taxon>Eisenbergiella</taxon>
    </lineage>
</organism>
<dbReference type="PANTHER" id="PTHR36845">
    <property type="entry name" value="HYDROLASE, PUTATIVE (AFU_ORTHOLOGUE AFUA_7G05090)-RELATED"/>
    <property type="match status" value="1"/>
</dbReference>
<dbReference type="AlphaFoldDB" id="A0A1E3AFJ0"/>
<dbReference type="SUPFAM" id="SSF48208">
    <property type="entry name" value="Six-hairpin glycosidases"/>
    <property type="match status" value="1"/>
</dbReference>
<feature type="active site" description="Proton donor" evidence="3">
    <location>
        <position position="161"/>
    </location>
</feature>
<evidence type="ECO:0000256" key="2">
    <source>
        <dbReference type="ARBA" id="ARBA00038358"/>
    </source>
</evidence>
<dbReference type="PANTHER" id="PTHR36845:SF1">
    <property type="entry name" value="HYDROLASE, PUTATIVE (AFU_ORTHOLOGUE AFUA_7G05090)-RELATED"/>
    <property type="match status" value="1"/>
</dbReference>
<evidence type="ECO:0000256" key="1">
    <source>
        <dbReference type="ARBA" id="ARBA00022801"/>
    </source>
</evidence>
<feature type="active site" description="Nucleophile" evidence="3">
    <location>
        <position position="103"/>
    </location>
</feature>
<dbReference type="PATRIC" id="fig|1432052.4.peg.3710"/>
<evidence type="ECO:0000256" key="4">
    <source>
        <dbReference type="PIRSR" id="PIRSR610905-2"/>
    </source>
</evidence>
<feature type="binding site" evidence="4">
    <location>
        <position position="103"/>
    </location>
    <ligand>
        <name>substrate</name>
    </ligand>
</feature>
<comment type="caution">
    <text evidence="5">The sequence shown here is derived from an EMBL/GenBank/DDBJ whole genome shotgun (WGS) entry which is preliminary data.</text>
</comment>
<dbReference type="Gene3D" id="1.50.10.10">
    <property type="match status" value="1"/>
</dbReference>
<accession>A0A1E3AFJ0</accession>
<feature type="binding site" evidence="4">
    <location>
        <position position="233"/>
    </location>
    <ligand>
        <name>substrate</name>
    </ligand>
</feature>
<dbReference type="EMBL" id="MCGH01000002">
    <property type="protein sequence ID" value="ODM07440.1"/>
    <property type="molecule type" value="Genomic_DNA"/>
</dbReference>
<dbReference type="Pfam" id="PF07470">
    <property type="entry name" value="Glyco_hydro_88"/>
    <property type="match status" value="1"/>
</dbReference>
<protein>
    <submittedName>
        <fullName evidence="5">Unsaturated chondroitin disaccharide hydrolase</fullName>
        <ecNumber evidence="5">3.2.1.180</ecNumber>
    </submittedName>
</protein>
<dbReference type="InterPro" id="IPR052369">
    <property type="entry name" value="UG_Glycosaminoglycan_Hydrolase"/>
</dbReference>
<dbReference type="InterPro" id="IPR012341">
    <property type="entry name" value="6hp_glycosidase-like_sf"/>
</dbReference>
<dbReference type="RefSeq" id="WP_069153089.1">
    <property type="nucleotide sequence ID" value="NZ_MCGH01000002.1"/>
</dbReference>
<sequence>MEKREELQQEKKKWLEEVYGKICTKMSAECTRVGDRIPYIPENGRYEGDLAETDVCWWTNGFWGGILWQMYHATGEEKYRLAAEGVENKMDAAFTSIGKLNHDVGFMWLHTAVADYRLTGNTKSRERGENAANILAGRFNPLGKFIRAWNGDSNIGWMIIDCMMNIPLLYWMSGENKDPRFKSIALMHADTAMEKLVRPDGSCNHIGIMDPLTGDLLEAPGGQGYGENSSWSRGQAWALYGFALSYHHTKEEKYLDTAKRVAHYFIANAAMTDYLPLCDFRAPEEPVYYDSTAGACAACGLLEIARFVPENEKKLYEDSAYRILRAMEEHFANWDEDADAILEMGKVAYHGEAGQEAIIYGDYFFIEAILRMLDKDCFIW</sequence>
<comment type="similarity">
    <text evidence="2">Belongs to the glycosyl hydrolase 88 family.</text>
</comment>
<dbReference type="InterPro" id="IPR010905">
    <property type="entry name" value="Glyco_hydro_88"/>
</dbReference>
<feature type="binding site" evidence="4">
    <location>
        <position position="237"/>
    </location>
    <ligand>
        <name>substrate</name>
    </ligand>
</feature>
<evidence type="ECO:0000313" key="6">
    <source>
        <dbReference type="Proteomes" id="UP000094067"/>
    </source>
</evidence>
<keyword evidence="5" id="KW-0326">Glycosidase</keyword>
<feature type="binding site" evidence="4">
    <location>
        <position position="161"/>
    </location>
    <ligand>
        <name>substrate</name>
    </ligand>
</feature>
<keyword evidence="1 5" id="KW-0378">Hydrolase</keyword>
<evidence type="ECO:0000313" key="5">
    <source>
        <dbReference type="EMBL" id="ODM07440.1"/>
    </source>
</evidence>
<dbReference type="Proteomes" id="UP000094067">
    <property type="component" value="Unassembled WGS sequence"/>
</dbReference>
<dbReference type="EC" id="3.2.1.180" evidence="5"/>
<dbReference type="InterPro" id="IPR008928">
    <property type="entry name" value="6-hairpin_glycosidase_sf"/>
</dbReference>
<proteinExistence type="inferred from homology"/>